<dbReference type="EMBL" id="CAJNOT010005741">
    <property type="protein sequence ID" value="CAF1473702.1"/>
    <property type="molecule type" value="Genomic_DNA"/>
</dbReference>
<reference evidence="1" key="1">
    <citation type="submission" date="2021-02" db="EMBL/GenBank/DDBJ databases">
        <authorList>
            <person name="Nowell W R."/>
        </authorList>
    </citation>
    <scope>NUCLEOTIDE SEQUENCE</scope>
</reference>
<accession>A0A815R9U7</accession>
<evidence type="ECO:0000313" key="2">
    <source>
        <dbReference type="Proteomes" id="UP000663864"/>
    </source>
</evidence>
<sequence length="20" mass="2339">MIILTIESYEKISSSVCMKY</sequence>
<evidence type="ECO:0000313" key="1">
    <source>
        <dbReference type="EMBL" id="CAF1473702.1"/>
    </source>
</evidence>
<feature type="non-terminal residue" evidence="1">
    <location>
        <position position="1"/>
    </location>
</feature>
<name>A0A815R9U7_9BILA</name>
<comment type="caution">
    <text evidence="1">The sequence shown here is derived from an EMBL/GenBank/DDBJ whole genome shotgun (WGS) entry which is preliminary data.</text>
</comment>
<proteinExistence type="predicted"/>
<gene>
    <name evidence="1" type="ORF">ZHD862_LOCUS36252</name>
</gene>
<organism evidence="1 2">
    <name type="scientific">Rotaria sordida</name>
    <dbReference type="NCBI Taxonomy" id="392033"/>
    <lineage>
        <taxon>Eukaryota</taxon>
        <taxon>Metazoa</taxon>
        <taxon>Spiralia</taxon>
        <taxon>Gnathifera</taxon>
        <taxon>Rotifera</taxon>
        <taxon>Eurotatoria</taxon>
        <taxon>Bdelloidea</taxon>
        <taxon>Philodinida</taxon>
        <taxon>Philodinidae</taxon>
        <taxon>Rotaria</taxon>
    </lineage>
</organism>
<protein>
    <submittedName>
        <fullName evidence="1">Uncharacterized protein</fullName>
    </submittedName>
</protein>
<dbReference type="Proteomes" id="UP000663864">
    <property type="component" value="Unassembled WGS sequence"/>
</dbReference>
<dbReference type="AlphaFoldDB" id="A0A815R9U7"/>